<dbReference type="PANTHER" id="PTHR45672">
    <property type="entry name" value="PROTEIN DISULFIDE-ISOMERASE C17H9.14C-RELATED"/>
    <property type="match status" value="1"/>
</dbReference>
<dbReference type="EnsemblMetazoa" id="XM_011404184.2">
    <property type="protein sequence ID" value="XP_011402486.2"/>
    <property type="gene ID" value="LOC105311940"/>
</dbReference>
<reference evidence="6" key="1">
    <citation type="journal article" date="2010" name="Nature">
        <title>The Amphimedon queenslandica genome and the evolution of animal complexity.</title>
        <authorList>
            <person name="Srivastava M."/>
            <person name="Simakov O."/>
            <person name="Chapman J."/>
            <person name="Fahey B."/>
            <person name="Gauthier M.E."/>
            <person name="Mitros T."/>
            <person name="Richards G.S."/>
            <person name="Conaco C."/>
            <person name="Dacre M."/>
            <person name="Hellsten U."/>
            <person name="Larroux C."/>
            <person name="Putnam N.H."/>
            <person name="Stanke M."/>
            <person name="Adamska M."/>
            <person name="Darling A."/>
            <person name="Degnan S.M."/>
            <person name="Oakley T.H."/>
            <person name="Plachetzki D.C."/>
            <person name="Zhai Y."/>
            <person name="Adamski M."/>
            <person name="Calcino A."/>
            <person name="Cummins S.F."/>
            <person name="Goodstein D.M."/>
            <person name="Harris C."/>
            <person name="Jackson D.J."/>
            <person name="Leys S.P."/>
            <person name="Shu S."/>
            <person name="Woodcroft B.J."/>
            <person name="Vervoort M."/>
            <person name="Kosik K.S."/>
            <person name="Manning G."/>
            <person name="Degnan B.M."/>
            <person name="Rokhsar D.S."/>
        </authorList>
    </citation>
    <scope>NUCLEOTIDE SEQUENCE [LARGE SCALE GENOMIC DNA]</scope>
</reference>
<sequence>MMCSARGVIFVLLVAYHGAALVLGGAETLSEDEFKDAIADGPVFVAFISPWCGFSQALAPIWDNLAKDVKTVKIAKVDCDQDRQLCEKEDVAGFPTLILYVNERPILFKGDRKLTAFKEFINKHIEEDKEIGFVELTDENFSGFLKTSGLQFVKFYKPWSGHCHSFAPVWEELDLYNSDTSVHIGKVDCTVQTSLCAQFEITGYPTLLLFSDGMKKAEYYDKERDLESLINFLHEHK</sequence>
<keyword evidence="6" id="KW-1185">Reference proteome</keyword>
<name>A0AAN0IJQ3_AMPQE</name>
<dbReference type="GeneID" id="105311940"/>
<dbReference type="PANTHER" id="PTHR45672:SF3">
    <property type="entry name" value="THIOREDOXIN DOMAIN-CONTAINING PROTEIN 5"/>
    <property type="match status" value="1"/>
</dbReference>
<dbReference type="GO" id="GO:0005783">
    <property type="term" value="C:endoplasmic reticulum"/>
    <property type="evidence" value="ECO:0007669"/>
    <property type="project" value="TreeGrafter"/>
</dbReference>
<dbReference type="KEGG" id="aqu:105311940"/>
<dbReference type="AlphaFoldDB" id="A0AAN0IJQ3"/>
<evidence type="ECO:0000256" key="2">
    <source>
        <dbReference type="ARBA" id="ARBA00022729"/>
    </source>
</evidence>
<dbReference type="GO" id="GO:0006457">
    <property type="term" value="P:protein folding"/>
    <property type="evidence" value="ECO:0007669"/>
    <property type="project" value="TreeGrafter"/>
</dbReference>
<dbReference type="PROSITE" id="PS51352">
    <property type="entry name" value="THIOREDOXIN_2"/>
    <property type="match status" value="2"/>
</dbReference>
<reference evidence="5" key="2">
    <citation type="submission" date="2024-06" db="UniProtKB">
        <authorList>
            <consortium name="EnsemblMetazoa"/>
        </authorList>
    </citation>
    <scope>IDENTIFICATION</scope>
</reference>
<dbReference type="SUPFAM" id="SSF52833">
    <property type="entry name" value="Thioredoxin-like"/>
    <property type="match status" value="2"/>
</dbReference>
<organism evidence="5 6">
    <name type="scientific">Amphimedon queenslandica</name>
    <name type="common">Sponge</name>
    <dbReference type="NCBI Taxonomy" id="400682"/>
    <lineage>
        <taxon>Eukaryota</taxon>
        <taxon>Metazoa</taxon>
        <taxon>Porifera</taxon>
        <taxon>Demospongiae</taxon>
        <taxon>Heteroscleromorpha</taxon>
        <taxon>Haplosclerida</taxon>
        <taxon>Niphatidae</taxon>
        <taxon>Amphimedon</taxon>
    </lineage>
</organism>
<evidence type="ECO:0000256" key="3">
    <source>
        <dbReference type="SAM" id="SignalP"/>
    </source>
</evidence>
<dbReference type="Pfam" id="PF00085">
    <property type="entry name" value="Thioredoxin"/>
    <property type="match status" value="2"/>
</dbReference>
<evidence type="ECO:0000256" key="1">
    <source>
        <dbReference type="ARBA" id="ARBA00006347"/>
    </source>
</evidence>
<feature type="signal peptide" evidence="3">
    <location>
        <begin position="1"/>
        <end position="24"/>
    </location>
</feature>
<dbReference type="RefSeq" id="XP_011402486.2">
    <property type="nucleotide sequence ID" value="XM_011404184.2"/>
</dbReference>
<feature type="chain" id="PRO_5042821430" description="Thioredoxin domain-containing protein" evidence="3">
    <location>
        <begin position="25"/>
        <end position="237"/>
    </location>
</feature>
<dbReference type="InterPro" id="IPR036249">
    <property type="entry name" value="Thioredoxin-like_sf"/>
</dbReference>
<feature type="domain" description="Thioredoxin" evidence="4">
    <location>
        <begin position="12"/>
        <end position="126"/>
    </location>
</feature>
<dbReference type="InterPro" id="IPR051063">
    <property type="entry name" value="PDI"/>
</dbReference>
<proteinExistence type="inferred from homology"/>
<keyword evidence="2 3" id="KW-0732">Signal</keyword>
<accession>A0AAN0IJQ3</accession>
<protein>
    <recommendedName>
        <fullName evidence="4">Thioredoxin domain-containing protein</fullName>
    </recommendedName>
</protein>
<dbReference type="Gene3D" id="3.40.30.10">
    <property type="entry name" value="Glutaredoxin"/>
    <property type="match status" value="2"/>
</dbReference>
<evidence type="ECO:0000313" key="6">
    <source>
        <dbReference type="Proteomes" id="UP000007879"/>
    </source>
</evidence>
<evidence type="ECO:0000259" key="4">
    <source>
        <dbReference type="PROSITE" id="PS51352"/>
    </source>
</evidence>
<dbReference type="Proteomes" id="UP000007879">
    <property type="component" value="Unassembled WGS sequence"/>
</dbReference>
<evidence type="ECO:0000313" key="5">
    <source>
        <dbReference type="EnsemblMetazoa" id="XP_011402486.2"/>
    </source>
</evidence>
<dbReference type="InterPro" id="IPR013766">
    <property type="entry name" value="Thioredoxin_domain"/>
</dbReference>
<dbReference type="GO" id="GO:0003756">
    <property type="term" value="F:protein disulfide isomerase activity"/>
    <property type="evidence" value="ECO:0007669"/>
    <property type="project" value="TreeGrafter"/>
</dbReference>
<feature type="domain" description="Thioredoxin" evidence="4">
    <location>
        <begin position="127"/>
        <end position="237"/>
    </location>
</feature>
<comment type="similarity">
    <text evidence="1">Belongs to the protein disulfide isomerase family.</text>
</comment>